<dbReference type="Gene3D" id="2.60.40.1120">
    <property type="entry name" value="Carboxypeptidase-like, regulatory domain"/>
    <property type="match status" value="1"/>
</dbReference>
<dbReference type="InterPro" id="IPR008969">
    <property type="entry name" value="CarboxyPept-like_regulatory"/>
</dbReference>
<accession>A0A4R6T809</accession>
<protein>
    <recommendedName>
        <fullName evidence="3">Carboxypeptidase-like protein</fullName>
    </recommendedName>
</protein>
<organism evidence="1 2">
    <name type="scientific">Algoriphagus boseongensis</name>
    <dbReference type="NCBI Taxonomy" id="1442587"/>
    <lineage>
        <taxon>Bacteria</taxon>
        <taxon>Pseudomonadati</taxon>
        <taxon>Bacteroidota</taxon>
        <taxon>Cytophagia</taxon>
        <taxon>Cytophagales</taxon>
        <taxon>Cyclobacteriaceae</taxon>
        <taxon>Algoriphagus</taxon>
    </lineage>
</organism>
<dbReference type="SUPFAM" id="SSF49464">
    <property type="entry name" value="Carboxypeptidase regulatory domain-like"/>
    <property type="match status" value="1"/>
</dbReference>
<name>A0A4R6T809_9BACT</name>
<dbReference type="AlphaFoldDB" id="A0A4R6T809"/>
<comment type="caution">
    <text evidence="1">The sequence shown here is derived from an EMBL/GenBank/DDBJ whole genome shotgun (WGS) entry which is preliminary data.</text>
</comment>
<evidence type="ECO:0008006" key="3">
    <source>
        <dbReference type="Google" id="ProtNLM"/>
    </source>
</evidence>
<evidence type="ECO:0000313" key="1">
    <source>
        <dbReference type="EMBL" id="TDQ18273.1"/>
    </source>
</evidence>
<dbReference type="OrthoDB" id="5505971at2"/>
<dbReference type="EMBL" id="SNYF01000005">
    <property type="protein sequence ID" value="TDQ18273.1"/>
    <property type="molecule type" value="Genomic_DNA"/>
</dbReference>
<reference evidence="1 2" key="1">
    <citation type="submission" date="2019-03" db="EMBL/GenBank/DDBJ databases">
        <title>Genomic Encyclopedia of Type Strains, Phase III (KMG-III): the genomes of soil and plant-associated and newly described type strains.</title>
        <authorList>
            <person name="Whitman W."/>
        </authorList>
    </citation>
    <scope>NUCLEOTIDE SEQUENCE [LARGE SCALE GENOMIC DNA]</scope>
    <source>
        <strain evidence="1 2">CECT 8446</strain>
    </source>
</reference>
<dbReference type="Proteomes" id="UP000294535">
    <property type="component" value="Unassembled WGS sequence"/>
</dbReference>
<sequence length="558" mass="61155">MRRILPFVIFLLMVIGNVFSQSVPLLEKRVSIQAQNERIDLFLKRLSGEVGCVFSYSSSAIDVSKNFSGSFTNQSTREVLEGVFQGSVLYKERGVYLILTPAPVSEKEVTISGYVVNESTGERVRNATIYNPITLRSSTTDEFGFFEFQVKNPAEEDFQLIVKKENYADTLVFAKSKRSYFQNISLKIDPEKLLAWTKDSTGQTKDFWLWNKNSAGAKNIANMGDTIYRDFQLSLLPFLGTNRKLSGSVVNDWSVNVLGGYSGGTKKAEIGGLFNIDRGEVGKFQAAGLFNYNGGLVRGFQAAGLANVNLDSSKAFHAAGLANLVAGNLEGAQVAGVVNISTGSTTGAQVAGVANYTHQDVTGTQVSAVLNVGRKVTGSQIALLNYADSISDGVPVGLISFVRTGYHVVELSSNEVLPMSLALRTGTRPFYNLLFAGIRPESTGPTTWSFGYGIGTSPRLGKKLYLNIDFSSEQLNQGTVSALNLINRANLALEYQVARKVAVFAGPTINYRVYEADYLFHPDLFTGYFPKFLKERVQTDSQIGEQVWWGFKAGIRFF</sequence>
<keyword evidence="2" id="KW-1185">Reference proteome</keyword>
<proteinExistence type="predicted"/>
<evidence type="ECO:0000313" key="2">
    <source>
        <dbReference type="Proteomes" id="UP000294535"/>
    </source>
</evidence>
<gene>
    <name evidence="1" type="ORF">DFQ04_0071</name>
</gene>
<dbReference type="RefSeq" id="WP_133551556.1">
    <property type="nucleotide sequence ID" value="NZ_SNYF01000005.1"/>
</dbReference>